<reference evidence="2 3" key="1">
    <citation type="submission" date="2019-01" db="EMBL/GenBank/DDBJ databases">
        <title>Sequencing of cultivated peanut Arachis hypogaea provides insights into genome evolution and oil improvement.</title>
        <authorList>
            <person name="Chen X."/>
        </authorList>
    </citation>
    <scope>NUCLEOTIDE SEQUENCE [LARGE SCALE GENOMIC DNA]</scope>
    <source>
        <strain evidence="3">cv. Fuhuasheng</strain>
        <tissue evidence="2">Leaves</tissue>
    </source>
</reference>
<dbReference type="STRING" id="3818.A0A445AN99"/>
<dbReference type="InterPro" id="IPR019446">
    <property type="entry name" value="BMT5-like"/>
</dbReference>
<feature type="domain" description="25S rRNA (uridine-N(3))-methyltransferase BMT5-like" evidence="1">
    <location>
        <begin position="37"/>
        <end position="202"/>
    </location>
</feature>
<accession>A0A445AN99</accession>
<dbReference type="GO" id="GO:0005737">
    <property type="term" value="C:cytoplasm"/>
    <property type="evidence" value="ECO:0007669"/>
    <property type="project" value="TreeGrafter"/>
</dbReference>
<dbReference type="GO" id="GO:0070042">
    <property type="term" value="F:rRNA (uridine-N3-)-methyltransferase activity"/>
    <property type="evidence" value="ECO:0007669"/>
    <property type="project" value="InterPro"/>
</dbReference>
<organism evidence="2 3">
    <name type="scientific">Arachis hypogaea</name>
    <name type="common">Peanut</name>
    <dbReference type="NCBI Taxonomy" id="3818"/>
    <lineage>
        <taxon>Eukaryota</taxon>
        <taxon>Viridiplantae</taxon>
        <taxon>Streptophyta</taxon>
        <taxon>Embryophyta</taxon>
        <taxon>Tracheophyta</taxon>
        <taxon>Spermatophyta</taxon>
        <taxon>Magnoliopsida</taxon>
        <taxon>eudicotyledons</taxon>
        <taxon>Gunneridae</taxon>
        <taxon>Pentapetalae</taxon>
        <taxon>rosids</taxon>
        <taxon>fabids</taxon>
        <taxon>Fabales</taxon>
        <taxon>Fabaceae</taxon>
        <taxon>Papilionoideae</taxon>
        <taxon>50 kb inversion clade</taxon>
        <taxon>dalbergioids sensu lato</taxon>
        <taxon>Dalbergieae</taxon>
        <taxon>Pterocarpus clade</taxon>
        <taxon>Arachis</taxon>
    </lineage>
</organism>
<dbReference type="PANTHER" id="PTHR11538:SF26">
    <property type="entry name" value="FERREDOXIN-FOLD ANTICODON-BINDING DOMAIN-CONTAINING PROTEIN 1"/>
    <property type="match status" value="1"/>
</dbReference>
<dbReference type="Proteomes" id="UP000289738">
    <property type="component" value="Chromosome B01"/>
</dbReference>
<sequence>MKGKNRKKRRKALNWSMEKEEVGAKWVTHYSSDHQILLVGDGDFSFSLSLARSFGSASNIVASSLDSYDDVTKNYKQAKSNLDELKQLGACLYYGVDATKMKYLLELKMRRFDRIIFNFPHAGFHGKEDNLTVIKKHKDLVLGFFKNASCMLSANGEIHVNHKTSPPFSNWEIEKLGEQSLLTLIELADFRKEDYPGYNNKRGDSGRCDEPFPLGMCSTYKFIRATMRKCERKRKRGSGEQICRPYLEIQDARQQLPTTSVDLNCYSQSSEVSKFPRIVSSDSSLYGLSNEHASIRCGYLNNVDATHHRAAHCAAYYYGQGMRQSSQRLLQPLQPMKPLNPFQLWPTSTNVRYSQTYYVRTMDITRLPLVARNEGYQVYSGSSNYMGEAVGGTVQRYHYERVERPQFQSYLSELHWEVVNGGNYVHSDIPRMGVIEERNMMFIRS</sequence>
<name>A0A445AN99_ARAHY</name>
<dbReference type="Pfam" id="PF10354">
    <property type="entry name" value="BMT5-like"/>
    <property type="match status" value="1"/>
</dbReference>
<dbReference type="AlphaFoldDB" id="A0A445AN99"/>
<dbReference type="FunFam" id="3.40.50.150:FF:000440">
    <property type="entry name" value="Os09g0479300 protein"/>
    <property type="match status" value="1"/>
</dbReference>
<protein>
    <recommendedName>
        <fullName evidence="1">25S rRNA (uridine-N(3))-methyltransferase BMT5-like domain-containing protein</fullName>
    </recommendedName>
</protein>
<evidence type="ECO:0000313" key="2">
    <source>
        <dbReference type="EMBL" id="RYR27921.1"/>
    </source>
</evidence>
<comment type="caution">
    <text evidence="2">The sequence shown here is derived from an EMBL/GenBank/DDBJ whole genome shotgun (WGS) entry which is preliminary data.</text>
</comment>
<gene>
    <name evidence="2" type="ORF">Ahy_B01g051996</name>
</gene>
<dbReference type="EMBL" id="SDMP01000011">
    <property type="protein sequence ID" value="RYR27921.1"/>
    <property type="molecule type" value="Genomic_DNA"/>
</dbReference>
<dbReference type="Gramene" id="arahy.Tifrunner.gnm2.ann2.Ah11g063300.1">
    <property type="protein sequence ID" value="arahy.Tifrunner.gnm2.ann2.Ah11g063300.1-CDS"/>
    <property type="gene ID" value="arahy.Tifrunner.gnm2.ann2.Ah11g063300"/>
</dbReference>
<evidence type="ECO:0000313" key="3">
    <source>
        <dbReference type="Proteomes" id="UP000289738"/>
    </source>
</evidence>
<dbReference type="OrthoDB" id="273345at2759"/>
<dbReference type="PANTHER" id="PTHR11538">
    <property type="entry name" value="PHENYLALANYL-TRNA SYNTHETASE"/>
    <property type="match status" value="1"/>
</dbReference>
<dbReference type="GO" id="GO:0070475">
    <property type="term" value="P:rRNA base methylation"/>
    <property type="evidence" value="ECO:0007669"/>
    <property type="project" value="InterPro"/>
</dbReference>
<evidence type="ECO:0000259" key="1">
    <source>
        <dbReference type="Pfam" id="PF10354"/>
    </source>
</evidence>
<dbReference type="Gramene" id="arahy.Tifrunner.gnm2.ann2.Ah11g063100.1">
    <property type="protein sequence ID" value="arahy.Tifrunner.gnm2.ann2.Ah11g063100.1-CDS"/>
    <property type="gene ID" value="arahy.Tifrunner.gnm2.ann2.Ah11g063100"/>
</dbReference>
<keyword evidence="3" id="KW-1185">Reference proteome</keyword>
<proteinExistence type="predicted"/>